<proteinExistence type="predicted"/>
<dbReference type="RefSeq" id="WP_154722959.1">
    <property type="nucleotide sequence ID" value="NZ_MARB01000001.1"/>
</dbReference>
<dbReference type="OrthoDB" id="9952631at2"/>
<feature type="transmembrane region" description="Helical" evidence="1">
    <location>
        <begin position="12"/>
        <end position="30"/>
    </location>
</feature>
<name>A0A7Z0VPX9_9GAMM</name>
<evidence type="ECO:0000256" key="1">
    <source>
        <dbReference type="SAM" id="Phobius"/>
    </source>
</evidence>
<dbReference type="Proteomes" id="UP000094769">
    <property type="component" value="Unassembled WGS sequence"/>
</dbReference>
<dbReference type="EMBL" id="MARB01000001">
    <property type="protein sequence ID" value="ODJ89655.1"/>
    <property type="molecule type" value="Genomic_DNA"/>
</dbReference>
<sequence length="50" mass="5453">MQTNDNNTLLNMLVSVIISFVAVLAFFYGLDHLIMSMQGLPLNLDLSPAG</sequence>
<protein>
    <submittedName>
        <fullName evidence="2">Uncharacterized protein</fullName>
    </submittedName>
</protein>
<accession>A0A7Z0VPX9</accession>
<comment type="caution">
    <text evidence="2">The sequence shown here is derived from an EMBL/GenBank/DDBJ whole genome shotgun (WGS) entry which is preliminary data.</text>
</comment>
<gene>
    <name evidence="2" type="ORF">CODIS_02150</name>
</gene>
<keyword evidence="1" id="KW-0472">Membrane</keyword>
<keyword evidence="1" id="KW-1133">Transmembrane helix</keyword>
<dbReference type="AlphaFoldDB" id="A0A7Z0VPX9"/>
<organism evidence="2 3">
    <name type="scientific">Candidatus Thiodiazotropha endolucinida</name>
    <dbReference type="NCBI Taxonomy" id="1655433"/>
    <lineage>
        <taxon>Bacteria</taxon>
        <taxon>Pseudomonadati</taxon>
        <taxon>Pseudomonadota</taxon>
        <taxon>Gammaproteobacteria</taxon>
        <taxon>Chromatiales</taxon>
        <taxon>Sedimenticolaceae</taxon>
        <taxon>Candidatus Thiodiazotropha</taxon>
    </lineage>
</organism>
<keyword evidence="3" id="KW-1185">Reference proteome</keyword>
<evidence type="ECO:0000313" key="3">
    <source>
        <dbReference type="Proteomes" id="UP000094769"/>
    </source>
</evidence>
<reference evidence="2 3" key="1">
    <citation type="submission" date="2016-06" db="EMBL/GenBank/DDBJ databases">
        <title>Genome sequence of endosymbiont of Candidatus Endolucinida thiodiazotropha.</title>
        <authorList>
            <person name="Poehlein A."/>
            <person name="Koenig S."/>
            <person name="Heiden S.E."/>
            <person name="Thuermer A."/>
            <person name="Voget S."/>
            <person name="Daniel R."/>
            <person name="Markert S."/>
            <person name="Gros O."/>
            <person name="Schweder T."/>
        </authorList>
    </citation>
    <scope>NUCLEOTIDE SEQUENCE [LARGE SCALE GENOMIC DNA]</scope>
    <source>
        <strain evidence="2 3">COS</strain>
    </source>
</reference>
<evidence type="ECO:0000313" key="2">
    <source>
        <dbReference type="EMBL" id="ODJ89655.1"/>
    </source>
</evidence>
<keyword evidence="1" id="KW-0812">Transmembrane</keyword>